<dbReference type="InterPro" id="IPR053714">
    <property type="entry name" value="Iso_Racemase_Enz_sf"/>
</dbReference>
<name>A0ABW8UXG0_9RHOB</name>
<dbReference type="PANTHER" id="PTHR28047">
    <property type="entry name" value="PROTEIN DCG1"/>
    <property type="match status" value="1"/>
</dbReference>
<dbReference type="EMBL" id="JBHDIY010000002">
    <property type="protein sequence ID" value="MFL4471841.1"/>
    <property type="molecule type" value="Genomic_DNA"/>
</dbReference>
<accession>A0ABW8UXG0</accession>
<dbReference type="Proteomes" id="UP001627408">
    <property type="component" value="Unassembled WGS sequence"/>
</dbReference>
<dbReference type="RefSeq" id="WP_407593707.1">
    <property type="nucleotide sequence ID" value="NZ_JBHDIY010000002.1"/>
</dbReference>
<evidence type="ECO:0000313" key="3">
    <source>
        <dbReference type="Proteomes" id="UP001627408"/>
    </source>
</evidence>
<proteinExistence type="inferred from homology"/>
<gene>
    <name evidence="2" type="ORF">ACERZ8_18875</name>
</gene>
<dbReference type="InterPro" id="IPR052186">
    <property type="entry name" value="Hydantoin_racemase-like"/>
</dbReference>
<protein>
    <submittedName>
        <fullName evidence="2">Aspartate/glutamate racemase family protein</fullName>
    </submittedName>
</protein>
<dbReference type="PANTHER" id="PTHR28047:SF5">
    <property type="entry name" value="PROTEIN DCG1"/>
    <property type="match status" value="1"/>
</dbReference>
<reference evidence="2 3" key="1">
    <citation type="submission" date="2024-08" db="EMBL/GenBank/DDBJ databases">
        <title>Tateyamaria sp. nov., isolated from marine algae.</title>
        <authorList>
            <person name="Choi B.J."/>
            <person name="Kim J.M."/>
            <person name="Lee J.K."/>
            <person name="Choi D.G."/>
            <person name="Bayburt H."/>
            <person name="Baek J.H."/>
            <person name="Han D.M."/>
            <person name="Jeon C.O."/>
        </authorList>
    </citation>
    <scope>NUCLEOTIDE SEQUENCE [LARGE SCALE GENOMIC DNA]</scope>
    <source>
        <strain evidence="2 3">KMU-156</strain>
    </source>
</reference>
<evidence type="ECO:0000256" key="1">
    <source>
        <dbReference type="ARBA" id="ARBA00038414"/>
    </source>
</evidence>
<evidence type="ECO:0000313" key="2">
    <source>
        <dbReference type="EMBL" id="MFL4471841.1"/>
    </source>
</evidence>
<keyword evidence="3" id="KW-1185">Reference proteome</keyword>
<sequence length="216" mass="23119">MTIIIINPNSTTSMTEAMLAQARRSVPELNFEGWTSAEGPPAIQGPADGEAARIPLLKMVERASSQGAEGIIIGCFDDTALEEAIAIAACPVIGIGRASYHYAAMRNWRFSVVTTLSVSTPIIRHNIEQQGLGHLMSGVRASEVPVLELETNSSQAGRIVAEEAFRAERDDGVSAIILGCAGMIEVVDTVRKKLSITVIDPIECAAACMLWMRHSV</sequence>
<organism evidence="2 3">
    <name type="scientific">Tateyamaria armeniaca</name>
    <dbReference type="NCBI Taxonomy" id="2518930"/>
    <lineage>
        <taxon>Bacteria</taxon>
        <taxon>Pseudomonadati</taxon>
        <taxon>Pseudomonadota</taxon>
        <taxon>Alphaproteobacteria</taxon>
        <taxon>Rhodobacterales</taxon>
        <taxon>Roseobacteraceae</taxon>
        <taxon>Tateyamaria</taxon>
    </lineage>
</organism>
<dbReference type="Gene3D" id="3.40.50.12500">
    <property type="match status" value="1"/>
</dbReference>
<comment type="similarity">
    <text evidence="1">Belongs to the HyuE racemase family.</text>
</comment>
<comment type="caution">
    <text evidence="2">The sequence shown here is derived from an EMBL/GenBank/DDBJ whole genome shotgun (WGS) entry which is preliminary data.</text>
</comment>
<dbReference type="InterPro" id="IPR015942">
    <property type="entry name" value="Asp/Glu/hydantoin_racemase"/>
</dbReference>
<dbReference type="Pfam" id="PF01177">
    <property type="entry name" value="Asp_Glu_race"/>
    <property type="match status" value="1"/>
</dbReference>